<sequence length="61" mass="6681">MCHSEPLTVAQHPTPGKPLPTYLLDAFRCSAHLFFLTQQEAPGPHPGCRREKSTVTHGADV</sequence>
<name>A0ABR0GL98_9PEZI</name>
<feature type="compositionally biased region" description="Basic and acidic residues" evidence="1">
    <location>
        <begin position="48"/>
        <end position="61"/>
    </location>
</feature>
<evidence type="ECO:0000256" key="1">
    <source>
        <dbReference type="SAM" id="MobiDB-lite"/>
    </source>
</evidence>
<organism evidence="2 3">
    <name type="scientific">Podospora pseudocomata</name>
    <dbReference type="NCBI Taxonomy" id="2093779"/>
    <lineage>
        <taxon>Eukaryota</taxon>
        <taxon>Fungi</taxon>
        <taxon>Dikarya</taxon>
        <taxon>Ascomycota</taxon>
        <taxon>Pezizomycotina</taxon>
        <taxon>Sordariomycetes</taxon>
        <taxon>Sordariomycetidae</taxon>
        <taxon>Sordariales</taxon>
        <taxon>Podosporaceae</taxon>
        <taxon>Podospora</taxon>
    </lineage>
</organism>
<dbReference type="GeneID" id="87902879"/>
<feature type="region of interest" description="Disordered" evidence="1">
    <location>
        <begin position="40"/>
        <end position="61"/>
    </location>
</feature>
<gene>
    <name evidence="2" type="ORF">QC762_0036480</name>
</gene>
<protein>
    <submittedName>
        <fullName evidence="2">Uncharacterized protein</fullName>
    </submittedName>
</protein>
<evidence type="ECO:0000313" key="3">
    <source>
        <dbReference type="Proteomes" id="UP001323405"/>
    </source>
</evidence>
<comment type="caution">
    <text evidence="2">The sequence shown here is derived from an EMBL/GenBank/DDBJ whole genome shotgun (WGS) entry which is preliminary data.</text>
</comment>
<keyword evidence="3" id="KW-1185">Reference proteome</keyword>
<accession>A0ABR0GL98</accession>
<evidence type="ECO:0000313" key="2">
    <source>
        <dbReference type="EMBL" id="KAK4656523.1"/>
    </source>
</evidence>
<reference evidence="2 3" key="1">
    <citation type="journal article" date="2023" name="bioRxiv">
        <title>High-quality genome assemblies of four members of thePodospora anserinaspecies complex.</title>
        <authorList>
            <person name="Ament-Velasquez S.L."/>
            <person name="Vogan A.A."/>
            <person name="Wallerman O."/>
            <person name="Hartmann F."/>
            <person name="Gautier V."/>
            <person name="Silar P."/>
            <person name="Giraud T."/>
            <person name="Johannesson H."/>
        </authorList>
    </citation>
    <scope>NUCLEOTIDE SEQUENCE [LARGE SCALE GENOMIC DNA]</scope>
    <source>
        <strain evidence="2 3">CBS 415.72m</strain>
    </source>
</reference>
<proteinExistence type="predicted"/>
<dbReference type="RefSeq" id="XP_062745498.1">
    <property type="nucleotide sequence ID" value="XM_062883309.1"/>
</dbReference>
<dbReference type="Proteomes" id="UP001323405">
    <property type="component" value="Unassembled WGS sequence"/>
</dbReference>
<dbReference type="EMBL" id="JAFFHA010000004">
    <property type="protein sequence ID" value="KAK4656523.1"/>
    <property type="molecule type" value="Genomic_DNA"/>
</dbReference>